<accession>A0A4V2YW97</accession>
<dbReference type="InterPro" id="IPR005475">
    <property type="entry name" value="Transketolase-like_Pyr-bd"/>
</dbReference>
<keyword evidence="3" id="KW-0786">Thiamine pyrophosphate</keyword>
<dbReference type="Gene3D" id="3.40.50.970">
    <property type="match status" value="1"/>
</dbReference>
<name>A0A4V2YW97_9ACTN</name>
<dbReference type="AlphaFoldDB" id="A0A4V2YW97"/>
<evidence type="ECO:0000313" key="7">
    <source>
        <dbReference type="Proteomes" id="UP000295578"/>
    </source>
</evidence>
<dbReference type="SUPFAM" id="SSF52518">
    <property type="entry name" value="Thiamin diphosphate-binding fold (THDP-binding)"/>
    <property type="match status" value="1"/>
</dbReference>
<sequence>MTGDGTDAPGGTRGGRDDEGPARPRSARESYRDVLPALMRADDRLYCLDSDTGLFDRDAFAAVPGRYLNLGIAEHNLMGTAAGLAASGAMPFVTTMATFATTRALEVIKIDIAYNALPVRIVATHGGLAAGHLGPTHHALEDLGIMRMLPGFTVVVPGDARQAEEAVRQSLALPGPVYIRLGRTATPDLDGGTAGAFEIGRAQWLRPPGDVAIIACGPHPVLAALRAADLLEAHGVRAAVLNLHTPHPLDTAAVVAAAAGALGVVTVEEHWRSGGLGGAVAETLAEHAPTRVARVGMPATFAERAGDQEHLLARYGITAEAAVTAALKLIGGTHGGGTDDADLSRV</sequence>
<keyword evidence="7" id="KW-1185">Reference proteome</keyword>
<dbReference type="RefSeq" id="WP_132197314.1">
    <property type="nucleotide sequence ID" value="NZ_SMKY01000044.1"/>
</dbReference>
<dbReference type="GO" id="GO:0000287">
    <property type="term" value="F:magnesium ion binding"/>
    <property type="evidence" value="ECO:0007669"/>
    <property type="project" value="UniProtKB-ARBA"/>
</dbReference>
<dbReference type="PANTHER" id="PTHR43825">
    <property type="entry name" value="PYRUVATE DEHYDROGENASE E1 COMPONENT"/>
    <property type="match status" value="1"/>
</dbReference>
<dbReference type="CDD" id="cd07033">
    <property type="entry name" value="TPP_PYR_DXS_TK_like"/>
    <property type="match status" value="1"/>
</dbReference>
<dbReference type="PANTHER" id="PTHR43825:SF5">
    <property type="entry name" value="HYPOTHETICAL TRANSKETOLASE FAMILY PROTEIN"/>
    <property type="match status" value="1"/>
</dbReference>
<evidence type="ECO:0000256" key="2">
    <source>
        <dbReference type="ARBA" id="ARBA00007131"/>
    </source>
</evidence>
<comment type="similarity">
    <text evidence="2">Belongs to the transketolase family.</text>
</comment>
<feature type="region of interest" description="Disordered" evidence="4">
    <location>
        <begin position="1"/>
        <end position="29"/>
    </location>
</feature>
<gene>
    <name evidence="6" type="ORF">E1293_12900</name>
</gene>
<dbReference type="InterPro" id="IPR033248">
    <property type="entry name" value="Transketolase_C"/>
</dbReference>
<dbReference type="EMBL" id="SMKY01000044">
    <property type="protein sequence ID" value="TDD84527.1"/>
    <property type="molecule type" value="Genomic_DNA"/>
</dbReference>
<proteinExistence type="inferred from homology"/>
<dbReference type="InterPro" id="IPR051157">
    <property type="entry name" value="PDH/Transketolase"/>
</dbReference>
<dbReference type="InterPro" id="IPR009014">
    <property type="entry name" value="Transketo_C/PFOR_II"/>
</dbReference>
<comment type="caution">
    <text evidence="6">The sequence shown here is derived from an EMBL/GenBank/DDBJ whole genome shotgun (WGS) entry which is preliminary data.</text>
</comment>
<evidence type="ECO:0000259" key="5">
    <source>
        <dbReference type="SMART" id="SM00861"/>
    </source>
</evidence>
<feature type="domain" description="Transketolase-like pyrimidine-binding" evidence="5">
    <location>
        <begin position="25"/>
        <end position="188"/>
    </location>
</feature>
<dbReference type="Gene3D" id="3.40.50.920">
    <property type="match status" value="1"/>
</dbReference>
<dbReference type="InterPro" id="IPR029061">
    <property type="entry name" value="THDP-binding"/>
</dbReference>
<evidence type="ECO:0000313" key="6">
    <source>
        <dbReference type="EMBL" id="TDD84527.1"/>
    </source>
</evidence>
<evidence type="ECO:0000256" key="1">
    <source>
        <dbReference type="ARBA" id="ARBA00001964"/>
    </source>
</evidence>
<dbReference type="OrthoDB" id="8732661at2"/>
<evidence type="ECO:0000256" key="4">
    <source>
        <dbReference type="SAM" id="MobiDB-lite"/>
    </source>
</evidence>
<evidence type="ECO:0000256" key="3">
    <source>
        <dbReference type="ARBA" id="ARBA00023052"/>
    </source>
</evidence>
<feature type="compositionally biased region" description="Basic and acidic residues" evidence="4">
    <location>
        <begin position="14"/>
        <end position="29"/>
    </location>
</feature>
<dbReference type="SUPFAM" id="SSF52922">
    <property type="entry name" value="TK C-terminal domain-like"/>
    <property type="match status" value="1"/>
</dbReference>
<comment type="cofactor">
    <cofactor evidence="1">
        <name>thiamine diphosphate</name>
        <dbReference type="ChEBI" id="CHEBI:58937"/>
    </cofactor>
</comment>
<dbReference type="FunFam" id="3.40.50.970:FF:000129">
    <property type="entry name" value="Transketolase"/>
    <property type="match status" value="1"/>
</dbReference>
<organism evidence="6 7">
    <name type="scientific">Actinomadura darangshiensis</name>
    <dbReference type="NCBI Taxonomy" id="705336"/>
    <lineage>
        <taxon>Bacteria</taxon>
        <taxon>Bacillati</taxon>
        <taxon>Actinomycetota</taxon>
        <taxon>Actinomycetes</taxon>
        <taxon>Streptosporangiales</taxon>
        <taxon>Thermomonosporaceae</taxon>
        <taxon>Actinomadura</taxon>
    </lineage>
</organism>
<dbReference type="Pfam" id="PF02780">
    <property type="entry name" value="Transketolase_C"/>
    <property type="match status" value="1"/>
</dbReference>
<dbReference type="Pfam" id="PF02779">
    <property type="entry name" value="Transket_pyr"/>
    <property type="match status" value="1"/>
</dbReference>
<reference evidence="6 7" key="1">
    <citation type="submission" date="2019-03" db="EMBL/GenBank/DDBJ databases">
        <title>Draft genome sequences of novel Actinobacteria.</title>
        <authorList>
            <person name="Sahin N."/>
            <person name="Ay H."/>
            <person name="Saygin H."/>
        </authorList>
    </citation>
    <scope>NUCLEOTIDE SEQUENCE [LARGE SCALE GENOMIC DNA]</scope>
    <source>
        <strain evidence="6 7">DSM 45941</strain>
    </source>
</reference>
<dbReference type="Proteomes" id="UP000295578">
    <property type="component" value="Unassembled WGS sequence"/>
</dbReference>
<protein>
    <submittedName>
        <fullName evidence="6">Transketolase</fullName>
    </submittedName>
</protein>
<dbReference type="SMART" id="SM00861">
    <property type="entry name" value="Transket_pyr"/>
    <property type="match status" value="1"/>
</dbReference>